<dbReference type="EMBL" id="JAFEMO010000001">
    <property type="protein sequence ID" value="KAH7577874.1"/>
    <property type="molecule type" value="Genomic_DNA"/>
</dbReference>
<dbReference type="Proteomes" id="UP000827721">
    <property type="component" value="Unassembled WGS sequence"/>
</dbReference>
<dbReference type="InterPro" id="IPR050560">
    <property type="entry name" value="MYB_TF"/>
</dbReference>
<gene>
    <name evidence="8" type="ORF">JRO89_XS01G0310000</name>
</gene>
<dbReference type="Pfam" id="PF13921">
    <property type="entry name" value="Myb_DNA-bind_6"/>
    <property type="match status" value="1"/>
</dbReference>
<feature type="domain" description="Myb-like" evidence="6">
    <location>
        <begin position="41"/>
        <end position="92"/>
    </location>
</feature>
<keyword evidence="4" id="KW-0539">Nucleus</keyword>
<dbReference type="SUPFAM" id="SSF46689">
    <property type="entry name" value="Homeodomain-like"/>
    <property type="match status" value="2"/>
</dbReference>
<keyword evidence="3" id="KW-0804">Transcription</keyword>
<evidence type="ECO:0000256" key="1">
    <source>
        <dbReference type="ARBA" id="ARBA00004123"/>
    </source>
</evidence>
<dbReference type="PROSITE" id="PS51294">
    <property type="entry name" value="HTH_MYB"/>
    <property type="match status" value="3"/>
</dbReference>
<proteinExistence type="predicted"/>
<evidence type="ECO:0000256" key="5">
    <source>
        <dbReference type="SAM" id="MobiDB-lite"/>
    </source>
</evidence>
<name>A0ABQ8IN73_9ROSI</name>
<dbReference type="PANTHER" id="PTHR45614:SF232">
    <property type="entry name" value="TRANSCRIPTION FACTOR MYB3R-2"/>
    <property type="match status" value="1"/>
</dbReference>
<dbReference type="Pfam" id="PF00249">
    <property type="entry name" value="Myb_DNA-binding"/>
    <property type="match status" value="1"/>
</dbReference>
<organism evidence="8 9">
    <name type="scientific">Xanthoceras sorbifolium</name>
    <dbReference type="NCBI Taxonomy" id="99658"/>
    <lineage>
        <taxon>Eukaryota</taxon>
        <taxon>Viridiplantae</taxon>
        <taxon>Streptophyta</taxon>
        <taxon>Embryophyta</taxon>
        <taxon>Tracheophyta</taxon>
        <taxon>Spermatophyta</taxon>
        <taxon>Magnoliopsida</taxon>
        <taxon>eudicotyledons</taxon>
        <taxon>Gunneridae</taxon>
        <taxon>Pentapetalae</taxon>
        <taxon>rosids</taxon>
        <taxon>malvids</taxon>
        <taxon>Sapindales</taxon>
        <taxon>Sapindaceae</taxon>
        <taxon>Xanthoceroideae</taxon>
        <taxon>Xanthoceras</taxon>
    </lineage>
</organism>
<dbReference type="CDD" id="cd00167">
    <property type="entry name" value="SANT"/>
    <property type="match status" value="3"/>
</dbReference>
<dbReference type="InterPro" id="IPR009057">
    <property type="entry name" value="Homeodomain-like_sf"/>
</dbReference>
<dbReference type="InterPro" id="IPR017930">
    <property type="entry name" value="Myb_dom"/>
</dbReference>
<accession>A0ABQ8IN73</accession>
<feature type="domain" description="Myb-like" evidence="6">
    <location>
        <begin position="145"/>
        <end position="195"/>
    </location>
</feature>
<sequence>MEEIEECGADENKTSEDSGDEAEAEAEAKPLSVQGRFTGPTRRSTKGGWTEEEDNVLSLAVQKFRAKSWKSIAENVPGRTSVQCLHRWQKVLDPNLVKGPWSKEEDGLLIELVREQGNKKWSEIAKRFPGRIGKQCRERWHNHLNPDIKRTAWTKEEESTLIQVHEVYGNKWAEIAKFLPGRTENSIKNLWNCSVSKKLKLWSESRNSMSNRSLEQKFNLESERSSATCSMNLVLETANEGESHLATPSKTDCILARKEEKDMIKPSYCPCLDSPDNALLTPPPSLPGVSFTCLSPDPEYVLRTAAKTYKNIPSIIRKRRLTGNENDSHEDVANIVALPNGNQLFSSPKQGLT</sequence>
<evidence type="ECO:0000259" key="7">
    <source>
        <dbReference type="PROSITE" id="PS51294"/>
    </source>
</evidence>
<feature type="domain" description="HTH myb-type" evidence="7">
    <location>
        <begin position="93"/>
        <end position="148"/>
    </location>
</feature>
<reference evidence="8 9" key="1">
    <citation type="submission" date="2021-02" db="EMBL/GenBank/DDBJ databases">
        <title>Plant Genome Project.</title>
        <authorList>
            <person name="Zhang R.-G."/>
        </authorList>
    </citation>
    <scope>NUCLEOTIDE SEQUENCE [LARGE SCALE GENOMIC DNA]</scope>
    <source>
        <tissue evidence="8">Leaves</tissue>
    </source>
</reference>
<comment type="subcellular location">
    <subcellularLocation>
        <location evidence="1">Nucleus</location>
    </subcellularLocation>
</comment>
<dbReference type="Gene3D" id="1.10.10.60">
    <property type="entry name" value="Homeodomain-like"/>
    <property type="match status" value="3"/>
</dbReference>
<feature type="region of interest" description="Disordered" evidence="5">
    <location>
        <begin position="1"/>
        <end position="50"/>
    </location>
</feature>
<evidence type="ECO:0000256" key="4">
    <source>
        <dbReference type="ARBA" id="ARBA00023242"/>
    </source>
</evidence>
<evidence type="ECO:0000256" key="3">
    <source>
        <dbReference type="ARBA" id="ARBA00023163"/>
    </source>
</evidence>
<keyword evidence="9" id="KW-1185">Reference proteome</keyword>
<feature type="domain" description="HTH myb-type" evidence="7">
    <location>
        <begin position="149"/>
        <end position="199"/>
    </location>
</feature>
<evidence type="ECO:0000313" key="8">
    <source>
        <dbReference type="EMBL" id="KAH7577874.1"/>
    </source>
</evidence>
<evidence type="ECO:0000259" key="6">
    <source>
        <dbReference type="PROSITE" id="PS50090"/>
    </source>
</evidence>
<feature type="domain" description="HTH myb-type" evidence="7">
    <location>
        <begin position="41"/>
        <end position="92"/>
    </location>
</feature>
<comment type="caution">
    <text evidence="8">The sequence shown here is derived from an EMBL/GenBank/DDBJ whole genome shotgun (WGS) entry which is preliminary data.</text>
</comment>
<evidence type="ECO:0000256" key="2">
    <source>
        <dbReference type="ARBA" id="ARBA00023015"/>
    </source>
</evidence>
<feature type="domain" description="Myb-like" evidence="6">
    <location>
        <begin position="93"/>
        <end position="144"/>
    </location>
</feature>
<keyword evidence="2" id="KW-0805">Transcription regulation</keyword>
<dbReference type="PROSITE" id="PS50090">
    <property type="entry name" value="MYB_LIKE"/>
    <property type="match status" value="3"/>
</dbReference>
<dbReference type="SMART" id="SM00717">
    <property type="entry name" value="SANT"/>
    <property type="match status" value="3"/>
</dbReference>
<dbReference type="PANTHER" id="PTHR45614">
    <property type="entry name" value="MYB PROTEIN-RELATED"/>
    <property type="match status" value="1"/>
</dbReference>
<dbReference type="InterPro" id="IPR001005">
    <property type="entry name" value="SANT/Myb"/>
</dbReference>
<protein>
    <submittedName>
        <fullName evidence="8">Uncharacterized protein</fullName>
    </submittedName>
</protein>
<evidence type="ECO:0000313" key="9">
    <source>
        <dbReference type="Proteomes" id="UP000827721"/>
    </source>
</evidence>